<proteinExistence type="inferred from homology"/>
<accession>A0A168FIS2</accession>
<name>A0A168FIS2_9MICO</name>
<dbReference type="EMBL" id="CP014209">
    <property type="protein sequence ID" value="ANC31886.1"/>
    <property type="molecule type" value="Genomic_DNA"/>
</dbReference>
<dbReference type="Gene3D" id="3.30.2310.20">
    <property type="entry name" value="RelE-like"/>
    <property type="match status" value="1"/>
</dbReference>
<reference evidence="3 4" key="1">
    <citation type="submission" date="2016-01" db="EMBL/GenBank/DDBJ databases">
        <title>Complete genome sequence of a soil Actinobacterium, Isoptericola dokdonensis DS-3.</title>
        <authorList>
            <person name="Kwon S.-K."/>
            <person name="Kim J.F."/>
        </authorList>
    </citation>
    <scope>NUCLEOTIDE SEQUENCE [LARGE SCALE GENOMIC DNA]</scope>
    <source>
        <strain evidence="3 4">DS-3</strain>
    </source>
</reference>
<dbReference type="PATRIC" id="fig|1300344.3.peg.2355"/>
<dbReference type="RefSeq" id="WP_068203098.1">
    <property type="nucleotide sequence ID" value="NZ_CP014209.1"/>
</dbReference>
<dbReference type="Pfam" id="PF05016">
    <property type="entry name" value="ParE_toxin"/>
    <property type="match status" value="1"/>
</dbReference>
<evidence type="ECO:0000256" key="1">
    <source>
        <dbReference type="ARBA" id="ARBA00006226"/>
    </source>
</evidence>
<dbReference type="InterPro" id="IPR007712">
    <property type="entry name" value="RelE/ParE_toxin"/>
</dbReference>
<dbReference type="NCBIfam" id="TIGR02385">
    <property type="entry name" value="RelE_StbE"/>
    <property type="match status" value="1"/>
</dbReference>
<evidence type="ECO:0000256" key="2">
    <source>
        <dbReference type="ARBA" id="ARBA00022649"/>
    </source>
</evidence>
<dbReference type="OrthoDB" id="5326046at2"/>
<dbReference type="PANTHER" id="PTHR35601">
    <property type="entry name" value="TOXIN RELE"/>
    <property type="match status" value="1"/>
</dbReference>
<protein>
    <submittedName>
        <fullName evidence="3">Plasmid stabilization system protein</fullName>
    </submittedName>
</protein>
<sequence>MTAPDPGRRYSVIVTKRAKKDLAALDRKTARRVVDALLALETTPRPPGCKKLTGREAYRVRIGDYRAIYTVEDDLLVVEVIRVGHRRDVYR</sequence>
<keyword evidence="2" id="KW-1277">Toxin-antitoxin system</keyword>
<dbReference type="InterPro" id="IPR035093">
    <property type="entry name" value="RelE/ParE_toxin_dom_sf"/>
</dbReference>
<evidence type="ECO:0000313" key="3">
    <source>
        <dbReference type="EMBL" id="ANC31886.1"/>
    </source>
</evidence>
<organism evidence="3 4">
    <name type="scientific">Isoptericola dokdonensis DS-3</name>
    <dbReference type="NCBI Taxonomy" id="1300344"/>
    <lineage>
        <taxon>Bacteria</taxon>
        <taxon>Bacillati</taxon>
        <taxon>Actinomycetota</taxon>
        <taxon>Actinomycetes</taxon>
        <taxon>Micrococcales</taxon>
        <taxon>Promicromonosporaceae</taxon>
        <taxon>Isoptericola</taxon>
    </lineage>
</organism>
<dbReference type="AlphaFoldDB" id="A0A168FIS2"/>
<dbReference type="Proteomes" id="UP000076794">
    <property type="component" value="Chromosome"/>
</dbReference>
<dbReference type="KEGG" id="ido:I598_2346"/>
<gene>
    <name evidence="3" type="ORF">I598_2346</name>
</gene>
<evidence type="ECO:0000313" key="4">
    <source>
        <dbReference type="Proteomes" id="UP000076794"/>
    </source>
</evidence>
<dbReference type="SUPFAM" id="SSF143011">
    <property type="entry name" value="RelE-like"/>
    <property type="match status" value="1"/>
</dbReference>
<dbReference type="PANTHER" id="PTHR35601:SF1">
    <property type="entry name" value="TOXIN RELE"/>
    <property type="match status" value="1"/>
</dbReference>
<comment type="similarity">
    <text evidence="1">Belongs to the RelE toxin family.</text>
</comment>
<keyword evidence="4" id="KW-1185">Reference proteome</keyword>
<dbReference type="STRING" id="1300344.I598_2346"/>